<dbReference type="AlphaFoldDB" id="A0A4C1YXK2"/>
<evidence type="ECO:0000313" key="2">
    <source>
        <dbReference type="Proteomes" id="UP000299102"/>
    </source>
</evidence>
<keyword evidence="2" id="KW-1185">Reference proteome</keyword>
<name>A0A4C1YXK2_EUMVA</name>
<accession>A0A4C1YXK2</accession>
<sequence>MKAMSGKKLAGSESWIWQKKNESRINAVEMPSLRSLCGVFQKDRRRYSDVRERCGLKEGVVTRVERGMLRWFDSLERMKESRLTKQIYRANLDQGNLSNLMRPGPTTRASPQMKSTIPLSTRTLINYIILYVHSLQAEAGLPSGVPHGVYSAIVDADSETQRILLVKTCIFHIQYNASRLVVAASATVPSAMLVQTCKLIRLAVFEDNLSMEIPPWIINPFDETEVENVILQEELLELSTNEGRYQKFWLQAKISEKYPRLWGIVQKFLVRVGSRIVQSSVVARPICGLGSGYLFDTMDILSSPFNG</sequence>
<organism evidence="1 2">
    <name type="scientific">Eumeta variegata</name>
    <name type="common">Bagworm moth</name>
    <name type="synonym">Eumeta japonica</name>
    <dbReference type="NCBI Taxonomy" id="151549"/>
    <lineage>
        <taxon>Eukaryota</taxon>
        <taxon>Metazoa</taxon>
        <taxon>Ecdysozoa</taxon>
        <taxon>Arthropoda</taxon>
        <taxon>Hexapoda</taxon>
        <taxon>Insecta</taxon>
        <taxon>Pterygota</taxon>
        <taxon>Neoptera</taxon>
        <taxon>Endopterygota</taxon>
        <taxon>Lepidoptera</taxon>
        <taxon>Glossata</taxon>
        <taxon>Ditrysia</taxon>
        <taxon>Tineoidea</taxon>
        <taxon>Psychidae</taxon>
        <taxon>Oiketicinae</taxon>
        <taxon>Eumeta</taxon>
    </lineage>
</organism>
<reference evidence="1 2" key="1">
    <citation type="journal article" date="2019" name="Commun. Biol.">
        <title>The bagworm genome reveals a unique fibroin gene that provides high tensile strength.</title>
        <authorList>
            <person name="Kono N."/>
            <person name="Nakamura H."/>
            <person name="Ohtoshi R."/>
            <person name="Tomita M."/>
            <person name="Numata K."/>
            <person name="Arakawa K."/>
        </authorList>
    </citation>
    <scope>NUCLEOTIDE SEQUENCE [LARGE SCALE GENOMIC DNA]</scope>
</reference>
<evidence type="ECO:0000313" key="1">
    <source>
        <dbReference type="EMBL" id="GBP79693.1"/>
    </source>
</evidence>
<dbReference type="EMBL" id="BGZK01001425">
    <property type="protein sequence ID" value="GBP79693.1"/>
    <property type="molecule type" value="Genomic_DNA"/>
</dbReference>
<gene>
    <name evidence="1" type="ORF">EVAR_55829_1</name>
</gene>
<dbReference type="OrthoDB" id="425681at2759"/>
<comment type="caution">
    <text evidence="1">The sequence shown here is derived from an EMBL/GenBank/DDBJ whole genome shotgun (WGS) entry which is preliminary data.</text>
</comment>
<dbReference type="STRING" id="151549.A0A4C1YXK2"/>
<dbReference type="Proteomes" id="UP000299102">
    <property type="component" value="Unassembled WGS sequence"/>
</dbReference>
<proteinExistence type="predicted"/>
<protein>
    <submittedName>
        <fullName evidence="1">Uncharacterized protein</fullName>
    </submittedName>
</protein>